<feature type="non-terminal residue" evidence="1">
    <location>
        <position position="1"/>
    </location>
</feature>
<name>A0A482W4F6_ASBVE</name>
<organism evidence="1 2">
    <name type="scientific">Asbolus verrucosus</name>
    <name type="common">Desert ironclad beetle</name>
    <dbReference type="NCBI Taxonomy" id="1661398"/>
    <lineage>
        <taxon>Eukaryota</taxon>
        <taxon>Metazoa</taxon>
        <taxon>Ecdysozoa</taxon>
        <taxon>Arthropoda</taxon>
        <taxon>Hexapoda</taxon>
        <taxon>Insecta</taxon>
        <taxon>Pterygota</taxon>
        <taxon>Neoptera</taxon>
        <taxon>Endopterygota</taxon>
        <taxon>Coleoptera</taxon>
        <taxon>Polyphaga</taxon>
        <taxon>Cucujiformia</taxon>
        <taxon>Tenebrionidae</taxon>
        <taxon>Pimeliinae</taxon>
        <taxon>Asbolus</taxon>
    </lineage>
</organism>
<dbReference type="PANTHER" id="PTHR31649">
    <property type="entry name" value="AGAP009604-PA"/>
    <property type="match status" value="1"/>
</dbReference>
<gene>
    <name evidence="1" type="ORF">BDFB_010916</name>
</gene>
<sequence length="162" mass="18254">HYWRDYNGVIPEDALPGGQNRDGDNIYIGQVYVHGLGLCIAPILPTKGTREFYCRGDTFQLTDAVKILCTKHSANFVWLPTSDLTFAEDTLNKNLVLGGRDGLATIHFDYYIGRIVFDGVVQIGIVDTFGEDMVYLYVVHNGVQYTDIKSFEVLVNERVNKE</sequence>
<comment type="caution">
    <text evidence="1">The sequence shown here is derived from an EMBL/GenBank/DDBJ whole genome shotgun (WGS) entry which is preliminary data.</text>
</comment>
<reference evidence="1 2" key="1">
    <citation type="submission" date="2017-03" db="EMBL/GenBank/DDBJ databases">
        <title>Genome of the blue death feigning beetle - Asbolus verrucosus.</title>
        <authorList>
            <person name="Rider S.D."/>
        </authorList>
    </citation>
    <scope>NUCLEOTIDE SEQUENCE [LARGE SCALE GENOMIC DNA]</scope>
    <source>
        <strain evidence="1">Butters</strain>
        <tissue evidence="1">Head and leg muscle</tissue>
    </source>
</reference>
<accession>A0A482W4F6</accession>
<evidence type="ECO:0000313" key="1">
    <source>
        <dbReference type="EMBL" id="RZC39954.1"/>
    </source>
</evidence>
<dbReference type="PANTHER" id="PTHR31649:SF10">
    <property type="entry name" value="IP19903P-RELATED"/>
    <property type="match status" value="1"/>
</dbReference>
<protein>
    <submittedName>
        <fullName evidence="1">DUF3421 domain containing protein</fullName>
    </submittedName>
</protein>
<evidence type="ECO:0000313" key="2">
    <source>
        <dbReference type="Proteomes" id="UP000292052"/>
    </source>
</evidence>
<feature type="non-terminal residue" evidence="1">
    <location>
        <position position="162"/>
    </location>
</feature>
<dbReference type="Proteomes" id="UP000292052">
    <property type="component" value="Unassembled WGS sequence"/>
</dbReference>
<dbReference type="AlphaFoldDB" id="A0A482W4F6"/>
<dbReference type="OrthoDB" id="6767006at2759"/>
<dbReference type="SMART" id="SM00696">
    <property type="entry name" value="DM9"/>
    <property type="match status" value="1"/>
</dbReference>
<dbReference type="InterPro" id="IPR006616">
    <property type="entry name" value="DM9_repeat"/>
</dbReference>
<dbReference type="EMBL" id="QDEB01030147">
    <property type="protein sequence ID" value="RZC39954.1"/>
    <property type="molecule type" value="Genomic_DNA"/>
</dbReference>
<keyword evidence="2" id="KW-1185">Reference proteome</keyword>
<proteinExistence type="predicted"/>